<accession>A0A0F9HM23</accession>
<sequence length="217" mass="25607">MDPSQIKNFGLDYLQLFEEFDYIEGKKLLKLDFENNRKILVLDIHLKPGKRLSRRYADGNFKILEIFRSDRDIQTCLVSLNFSQTVFAMENYNQDMLSLFDDIIFDLPFFGNKSKFTFSLITENQYLDRFFNQLQKYGKIKLVSVQKPNQSSEDLLDGLTPRQRDAILLAKELGYYEWPRKMNAGQIAKHMNITKSTLVEHLRKAENKIINQILIDF</sequence>
<gene>
    <name evidence="2" type="ORF">LCGC14_1766330</name>
</gene>
<proteinExistence type="predicted"/>
<dbReference type="PANTHER" id="PTHR34236">
    <property type="entry name" value="DIMETHYL SULFOXIDE REDUCTASE TRANSCRIPTIONAL ACTIVATOR"/>
    <property type="match status" value="1"/>
</dbReference>
<comment type="caution">
    <text evidence="2">The sequence shown here is derived from an EMBL/GenBank/DDBJ whole genome shotgun (WGS) entry which is preliminary data.</text>
</comment>
<name>A0A0F9HM23_9ZZZZ</name>
<feature type="domain" description="HTH bat-type" evidence="1">
    <location>
        <begin position="159"/>
        <end position="210"/>
    </location>
</feature>
<dbReference type="EMBL" id="LAZR01016502">
    <property type="protein sequence ID" value="KKM04232.1"/>
    <property type="molecule type" value="Genomic_DNA"/>
</dbReference>
<dbReference type="SUPFAM" id="SSF88659">
    <property type="entry name" value="Sigma3 and sigma4 domains of RNA polymerase sigma factors"/>
    <property type="match status" value="1"/>
</dbReference>
<reference evidence="2" key="1">
    <citation type="journal article" date="2015" name="Nature">
        <title>Complex archaea that bridge the gap between prokaryotes and eukaryotes.</title>
        <authorList>
            <person name="Spang A."/>
            <person name="Saw J.H."/>
            <person name="Jorgensen S.L."/>
            <person name="Zaremba-Niedzwiedzka K."/>
            <person name="Martijn J."/>
            <person name="Lind A.E."/>
            <person name="van Eijk R."/>
            <person name="Schleper C."/>
            <person name="Guy L."/>
            <person name="Ettema T.J."/>
        </authorList>
    </citation>
    <scope>NUCLEOTIDE SEQUENCE</scope>
</reference>
<protein>
    <recommendedName>
        <fullName evidence="1">HTH bat-type domain-containing protein</fullName>
    </recommendedName>
</protein>
<evidence type="ECO:0000313" key="2">
    <source>
        <dbReference type="EMBL" id="KKM04232.1"/>
    </source>
</evidence>
<dbReference type="Pfam" id="PF04967">
    <property type="entry name" value="HTH_10"/>
    <property type="match status" value="1"/>
</dbReference>
<dbReference type="InterPro" id="IPR007050">
    <property type="entry name" value="HTH_bacterioopsin"/>
</dbReference>
<dbReference type="PANTHER" id="PTHR34236:SF1">
    <property type="entry name" value="DIMETHYL SULFOXIDE REDUCTASE TRANSCRIPTIONAL ACTIVATOR"/>
    <property type="match status" value="1"/>
</dbReference>
<evidence type="ECO:0000259" key="1">
    <source>
        <dbReference type="Pfam" id="PF04967"/>
    </source>
</evidence>
<dbReference type="InterPro" id="IPR013324">
    <property type="entry name" value="RNA_pol_sigma_r3/r4-like"/>
</dbReference>
<organism evidence="2">
    <name type="scientific">marine sediment metagenome</name>
    <dbReference type="NCBI Taxonomy" id="412755"/>
    <lineage>
        <taxon>unclassified sequences</taxon>
        <taxon>metagenomes</taxon>
        <taxon>ecological metagenomes</taxon>
    </lineage>
</organism>
<dbReference type="AlphaFoldDB" id="A0A0F9HM23"/>